<gene>
    <name evidence="14" type="ORF">HNR19_001996</name>
</gene>
<evidence type="ECO:0000256" key="5">
    <source>
        <dbReference type="ARBA" id="ARBA00022490"/>
    </source>
</evidence>
<dbReference type="EMBL" id="JACCFP010000001">
    <property type="protein sequence ID" value="NYJ01298.1"/>
    <property type="molecule type" value="Genomic_DNA"/>
</dbReference>
<comment type="subcellular location">
    <subcellularLocation>
        <location evidence="2">Cytoplasm</location>
    </subcellularLocation>
</comment>
<dbReference type="Pfam" id="PF01266">
    <property type="entry name" value="DAO"/>
    <property type="match status" value="1"/>
</dbReference>
<evidence type="ECO:0000259" key="13">
    <source>
        <dbReference type="Pfam" id="PF16901"/>
    </source>
</evidence>
<keyword evidence="6" id="KW-0285">Flavoprotein</keyword>
<dbReference type="FunFam" id="1.10.8.870:FF:000003">
    <property type="entry name" value="Glycerol-3-phosphate dehydrogenase"/>
    <property type="match status" value="1"/>
</dbReference>
<dbReference type="Gene3D" id="3.30.9.10">
    <property type="entry name" value="D-Amino Acid Oxidase, subunit A, domain 2"/>
    <property type="match status" value="1"/>
</dbReference>
<dbReference type="GO" id="GO:0005737">
    <property type="term" value="C:cytoplasm"/>
    <property type="evidence" value="ECO:0007669"/>
    <property type="project" value="UniProtKB-SubCell"/>
</dbReference>
<dbReference type="PRINTS" id="PR01001">
    <property type="entry name" value="FADG3PDH"/>
</dbReference>
<evidence type="ECO:0000256" key="9">
    <source>
        <dbReference type="ARBA" id="ARBA00023002"/>
    </source>
</evidence>
<keyword evidence="5" id="KW-0963">Cytoplasm</keyword>
<evidence type="ECO:0000256" key="1">
    <source>
        <dbReference type="ARBA" id="ARBA00001974"/>
    </source>
</evidence>
<reference evidence="14 15" key="1">
    <citation type="submission" date="2020-07" db="EMBL/GenBank/DDBJ databases">
        <title>Sequencing the genomes of 1000 actinobacteria strains.</title>
        <authorList>
            <person name="Klenk H.-P."/>
        </authorList>
    </citation>
    <scope>NUCLEOTIDE SEQUENCE [LARGE SCALE GENOMIC DNA]</scope>
    <source>
        <strain evidence="14 15">DSM 103833</strain>
    </source>
</reference>
<feature type="compositionally biased region" description="Basic and acidic residues" evidence="11">
    <location>
        <begin position="545"/>
        <end position="566"/>
    </location>
</feature>
<dbReference type="PANTHER" id="PTHR11985:SF31">
    <property type="entry name" value="GLYCEROL-3-PHOSPHATE DEHYDROGENASE 2"/>
    <property type="match status" value="1"/>
</dbReference>
<keyword evidence="15" id="KW-1185">Reference proteome</keyword>
<name>A0A853C408_9ACTN</name>
<evidence type="ECO:0000256" key="7">
    <source>
        <dbReference type="ARBA" id="ARBA00022798"/>
    </source>
</evidence>
<evidence type="ECO:0000256" key="2">
    <source>
        <dbReference type="ARBA" id="ARBA00004496"/>
    </source>
</evidence>
<dbReference type="PANTHER" id="PTHR11985">
    <property type="entry name" value="GLYCEROL-3-PHOSPHATE DEHYDROGENASE"/>
    <property type="match status" value="1"/>
</dbReference>
<dbReference type="GO" id="GO:0004368">
    <property type="term" value="F:glycerol-3-phosphate dehydrogenase (quinone) activity"/>
    <property type="evidence" value="ECO:0007669"/>
    <property type="project" value="UniProtKB-EC"/>
</dbReference>
<dbReference type="InterPro" id="IPR031656">
    <property type="entry name" value="DAO_C"/>
</dbReference>
<keyword evidence="9 14" id="KW-0560">Oxidoreductase</keyword>
<dbReference type="EC" id="1.1.5.3" evidence="4"/>
<dbReference type="Gene3D" id="1.10.8.870">
    <property type="entry name" value="Alpha-glycerophosphate oxidase, cap domain"/>
    <property type="match status" value="1"/>
</dbReference>
<dbReference type="GO" id="GO:0006071">
    <property type="term" value="P:glycerol metabolic process"/>
    <property type="evidence" value="ECO:0007669"/>
    <property type="project" value="UniProtKB-KW"/>
</dbReference>
<evidence type="ECO:0000256" key="11">
    <source>
        <dbReference type="SAM" id="MobiDB-lite"/>
    </source>
</evidence>
<feature type="domain" description="FAD dependent oxidoreductase" evidence="12">
    <location>
        <begin position="24"/>
        <end position="383"/>
    </location>
</feature>
<evidence type="ECO:0000256" key="8">
    <source>
        <dbReference type="ARBA" id="ARBA00022827"/>
    </source>
</evidence>
<dbReference type="InterPro" id="IPR006076">
    <property type="entry name" value="FAD-dep_OxRdtase"/>
</dbReference>
<evidence type="ECO:0000256" key="10">
    <source>
        <dbReference type="ARBA" id="ARBA00049055"/>
    </source>
</evidence>
<dbReference type="Pfam" id="PF16901">
    <property type="entry name" value="DAO_C"/>
    <property type="match status" value="1"/>
</dbReference>
<dbReference type="GO" id="GO:0046168">
    <property type="term" value="P:glycerol-3-phosphate catabolic process"/>
    <property type="evidence" value="ECO:0007669"/>
    <property type="project" value="TreeGrafter"/>
</dbReference>
<accession>A0A853C408</accession>
<evidence type="ECO:0000256" key="3">
    <source>
        <dbReference type="ARBA" id="ARBA00007330"/>
    </source>
</evidence>
<comment type="caution">
    <text evidence="14">The sequence shown here is derived from an EMBL/GenBank/DDBJ whole genome shotgun (WGS) entry which is preliminary data.</text>
</comment>
<keyword evidence="7" id="KW-0319">Glycerol metabolism</keyword>
<feature type="domain" description="Alpha-glycerophosphate oxidase C-terminal" evidence="13">
    <location>
        <begin position="408"/>
        <end position="532"/>
    </location>
</feature>
<evidence type="ECO:0000313" key="15">
    <source>
        <dbReference type="Proteomes" id="UP000530424"/>
    </source>
</evidence>
<evidence type="ECO:0000256" key="6">
    <source>
        <dbReference type="ARBA" id="ARBA00022630"/>
    </source>
</evidence>
<dbReference type="PROSITE" id="PS00978">
    <property type="entry name" value="FAD_G3PDH_2"/>
    <property type="match status" value="1"/>
</dbReference>
<evidence type="ECO:0000256" key="4">
    <source>
        <dbReference type="ARBA" id="ARBA00013029"/>
    </source>
</evidence>
<proteinExistence type="inferred from homology"/>
<organism evidence="14 15">
    <name type="scientific">Nocardioides thalensis</name>
    <dbReference type="NCBI Taxonomy" id="1914755"/>
    <lineage>
        <taxon>Bacteria</taxon>
        <taxon>Bacillati</taxon>
        <taxon>Actinomycetota</taxon>
        <taxon>Actinomycetes</taxon>
        <taxon>Propionibacteriales</taxon>
        <taxon>Nocardioidaceae</taxon>
        <taxon>Nocardioides</taxon>
    </lineage>
</organism>
<sequence>MNPTALSPRARTAALKRLRTQHLDLLVIGGGVVGGGAALDAATRGLAVGLVEARDFASGTSSRSSKLVHGGLRYLEMLDFRLVAEALKERGLLMEHLAPHLVRPVPFLYPLQGRGWERWYAGSGVALYDAMSKASGYGTRTPLHKHLTRHGARKVFPSLRKDALVGAIRYYDAQVDDARHTMFLARTAATYGAAVASRTRVLGLLKESERVVGAEVVDLETGERFEIRASQVINATGVWTDETQAMARERGQFRVRASKGIHVVVPRDRIRGETGLILRTETSVLFVIPWKRHWMIGTTDTDWELSKDHPAASSRDIDYLLERVNKVLEVPLTRDDVEGVFAGLRPLLAGEDAATSKLSREHAVAHSVPGLVVVAGGKYTTYRVMAKDAVDEAVHGLESVLGRTVGPCVTEKVPLVGADGYQALWNQRRTLANQSGLPLNRIEHLLERYGSLVLEVLNLVAAEPDLGQPLPGAEDYLQVEAVYAVTHEGARHLDDILTRRLRVSFETFDRGVAAAPYVADLVRGHLGWTGEQTQRELEHYLKRVEAERESQRQPDDHTADAARKGAPDVVPVSHVAEDISAG</sequence>
<dbReference type="AlphaFoldDB" id="A0A853C408"/>
<evidence type="ECO:0000259" key="12">
    <source>
        <dbReference type="Pfam" id="PF01266"/>
    </source>
</evidence>
<comment type="similarity">
    <text evidence="3">Belongs to the FAD-dependent glycerol-3-phosphate dehydrogenase family.</text>
</comment>
<dbReference type="RefSeq" id="WP_179667797.1">
    <property type="nucleotide sequence ID" value="NZ_JACCFP010000001.1"/>
</dbReference>
<comment type="cofactor">
    <cofactor evidence="1">
        <name>FAD</name>
        <dbReference type="ChEBI" id="CHEBI:57692"/>
    </cofactor>
</comment>
<protein>
    <recommendedName>
        <fullName evidence="4">glycerol-3-phosphate dehydrogenase</fullName>
        <ecNumber evidence="4">1.1.5.3</ecNumber>
    </recommendedName>
</protein>
<dbReference type="InterPro" id="IPR036188">
    <property type="entry name" value="FAD/NAD-bd_sf"/>
</dbReference>
<feature type="region of interest" description="Disordered" evidence="11">
    <location>
        <begin position="545"/>
        <end position="582"/>
    </location>
</feature>
<dbReference type="SUPFAM" id="SSF51905">
    <property type="entry name" value="FAD/NAD(P)-binding domain"/>
    <property type="match status" value="1"/>
</dbReference>
<comment type="catalytic activity">
    <reaction evidence="10">
        <text>a quinone + sn-glycerol 3-phosphate = dihydroxyacetone phosphate + a quinol</text>
        <dbReference type="Rhea" id="RHEA:18977"/>
        <dbReference type="ChEBI" id="CHEBI:24646"/>
        <dbReference type="ChEBI" id="CHEBI:57597"/>
        <dbReference type="ChEBI" id="CHEBI:57642"/>
        <dbReference type="ChEBI" id="CHEBI:132124"/>
        <dbReference type="EC" id="1.1.5.3"/>
    </reaction>
</comment>
<dbReference type="InterPro" id="IPR000447">
    <property type="entry name" value="G3P_DH_FAD-dep"/>
</dbReference>
<dbReference type="SUPFAM" id="SSF54373">
    <property type="entry name" value="FAD-linked reductases, C-terminal domain"/>
    <property type="match status" value="1"/>
</dbReference>
<dbReference type="Gene3D" id="3.50.50.60">
    <property type="entry name" value="FAD/NAD(P)-binding domain"/>
    <property type="match status" value="1"/>
</dbReference>
<evidence type="ECO:0000313" key="14">
    <source>
        <dbReference type="EMBL" id="NYJ01298.1"/>
    </source>
</evidence>
<dbReference type="Proteomes" id="UP000530424">
    <property type="component" value="Unassembled WGS sequence"/>
</dbReference>
<keyword evidence="8" id="KW-0274">FAD</keyword>
<dbReference type="InterPro" id="IPR038299">
    <property type="entry name" value="DAO_C_sf"/>
</dbReference>